<dbReference type="AlphaFoldDB" id="A0A1G9YLI5"/>
<dbReference type="EMBL" id="FNET01000034">
    <property type="protein sequence ID" value="SDN09363.1"/>
    <property type="molecule type" value="Genomic_DNA"/>
</dbReference>
<keyword evidence="1" id="KW-1133">Transmembrane helix</keyword>
<evidence type="ECO:0000313" key="3">
    <source>
        <dbReference type="Proteomes" id="UP000199682"/>
    </source>
</evidence>
<name>A0A1G9YLI5_9PSEU</name>
<gene>
    <name evidence="2" type="ORF">SAMN04488074_13410</name>
</gene>
<feature type="transmembrane region" description="Helical" evidence="1">
    <location>
        <begin position="30"/>
        <end position="50"/>
    </location>
</feature>
<proteinExistence type="predicted"/>
<keyword evidence="1" id="KW-0812">Transmembrane</keyword>
<dbReference type="RefSeq" id="WP_090014964.1">
    <property type="nucleotide sequence ID" value="NZ_FNET01000034.1"/>
</dbReference>
<evidence type="ECO:0000313" key="2">
    <source>
        <dbReference type="EMBL" id="SDN09363.1"/>
    </source>
</evidence>
<evidence type="ECO:0000256" key="1">
    <source>
        <dbReference type="SAM" id="Phobius"/>
    </source>
</evidence>
<sequence length="61" mass="6609">MFTEVQILVAQIRVELERLRNDDRGYSTEAVVVTALLVSLALAAVAVLAVKAIQKANSINL</sequence>
<protein>
    <submittedName>
        <fullName evidence="2">Uncharacterized protein</fullName>
    </submittedName>
</protein>
<reference evidence="3" key="1">
    <citation type="submission" date="2016-10" db="EMBL/GenBank/DDBJ databases">
        <authorList>
            <person name="Varghese N."/>
            <person name="Submissions S."/>
        </authorList>
    </citation>
    <scope>NUCLEOTIDE SEQUENCE [LARGE SCALE GENOMIC DNA]</scope>
    <source>
        <strain evidence="3">DSM 44796</strain>
    </source>
</reference>
<dbReference type="Proteomes" id="UP000199682">
    <property type="component" value="Unassembled WGS sequence"/>
</dbReference>
<organism evidence="2 3">
    <name type="scientific">Lentzea albidocapillata subsp. violacea</name>
    <dbReference type="NCBI Taxonomy" id="128104"/>
    <lineage>
        <taxon>Bacteria</taxon>
        <taxon>Bacillati</taxon>
        <taxon>Actinomycetota</taxon>
        <taxon>Actinomycetes</taxon>
        <taxon>Pseudonocardiales</taxon>
        <taxon>Pseudonocardiaceae</taxon>
        <taxon>Lentzea</taxon>
    </lineage>
</organism>
<accession>A0A1G9YLI5</accession>
<keyword evidence="1" id="KW-0472">Membrane</keyword>